<dbReference type="AlphaFoldDB" id="A0A1Z4EU99"/>
<dbReference type="NCBIfam" id="TIGR03930">
    <property type="entry name" value="WXG100_ESAT6"/>
    <property type="match status" value="1"/>
</dbReference>
<sequence length="98" mass="10900">MGEADGFTVDLEELNSVVTELQQFTQHVQDGLDQLARHTAKLHLDWSGAAAEAHRQAHDEWTTGAQEMAEGLDTMRKSARNAHSSYQSAVDANTEMFR</sequence>
<evidence type="ECO:0000313" key="3">
    <source>
        <dbReference type="EMBL" id="BAX96525.1"/>
    </source>
</evidence>
<organism evidence="3 4">
    <name type="scientific">[Mycobacterium] stephanolepidis</name>
    <dbReference type="NCBI Taxonomy" id="1520670"/>
    <lineage>
        <taxon>Bacteria</taxon>
        <taxon>Bacillati</taxon>
        <taxon>Actinomycetota</taxon>
        <taxon>Actinomycetes</taxon>
        <taxon>Mycobacteriales</taxon>
        <taxon>Mycobacteriaceae</taxon>
        <taxon>Mycobacteroides</taxon>
    </lineage>
</organism>
<feature type="region of interest" description="Disordered" evidence="2">
    <location>
        <begin position="75"/>
        <end position="98"/>
    </location>
</feature>
<dbReference type="EMBL" id="AP018165">
    <property type="protein sequence ID" value="BAX96525.1"/>
    <property type="molecule type" value="Genomic_DNA"/>
</dbReference>
<evidence type="ECO:0000256" key="1">
    <source>
        <dbReference type="RuleBase" id="RU362001"/>
    </source>
</evidence>
<dbReference type="Pfam" id="PF06013">
    <property type="entry name" value="WXG100"/>
    <property type="match status" value="1"/>
</dbReference>
<comment type="similarity">
    <text evidence="1">Belongs to the WXG100 family.</text>
</comment>
<evidence type="ECO:0000256" key="2">
    <source>
        <dbReference type="SAM" id="MobiDB-lite"/>
    </source>
</evidence>
<keyword evidence="4" id="KW-1185">Reference proteome</keyword>
<dbReference type="InterPro" id="IPR010310">
    <property type="entry name" value="T7SS_ESAT-6-like"/>
</dbReference>
<accession>A0A1Z4EU99</accession>
<gene>
    <name evidence="3" type="ORF">MSTE_01195</name>
</gene>
<reference evidence="4" key="1">
    <citation type="journal article" date="2017" name="Genome Announc.">
        <title>Complete Genome Sequence of Mycobacterium stephanolepidis.</title>
        <authorList>
            <person name="Fukano H."/>
            <person name="Yoshida M."/>
            <person name="Katayama Y."/>
            <person name="Omatsu T."/>
            <person name="Mizutani T."/>
            <person name="Kurata O."/>
            <person name="Wada S."/>
            <person name="Hoshino Y."/>
        </authorList>
    </citation>
    <scope>NUCLEOTIDE SEQUENCE [LARGE SCALE GENOMIC DNA]</scope>
    <source>
        <strain evidence="4">NJB0901</strain>
    </source>
</reference>
<dbReference type="Proteomes" id="UP000217954">
    <property type="component" value="Chromosome"/>
</dbReference>
<dbReference type="OrthoDB" id="4380842at2"/>
<dbReference type="RefSeq" id="WP_030094681.1">
    <property type="nucleotide sequence ID" value="NZ_AP018165.1"/>
</dbReference>
<proteinExistence type="inferred from homology"/>
<evidence type="ECO:0000313" key="4">
    <source>
        <dbReference type="Proteomes" id="UP000217954"/>
    </source>
</evidence>
<dbReference type="InterPro" id="IPR036689">
    <property type="entry name" value="ESAT-6-like_sf"/>
</dbReference>
<dbReference type="SUPFAM" id="SSF140453">
    <property type="entry name" value="EsxAB dimer-like"/>
    <property type="match status" value="1"/>
</dbReference>
<feature type="compositionally biased region" description="Polar residues" evidence="2">
    <location>
        <begin position="81"/>
        <end position="91"/>
    </location>
</feature>
<dbReference type="KEGG" id="mste:MSTE_01195"/>
<reference evidence="3 4" key="2">
    <citation type="journal article" date="2017" name="Int. J. Syst. Evol. Microbiol.">
        <title>Mycobacterium stephanolepidis sp. nov., a rapidly growing species related to Mycobacterium chelonae, isolated from marine teleost fish, Stephanolepis cirrhifer.</title>
        <authorList>
            <person name="Fukano H."/>
            <person name="Wada S."/>
            <person name="Kurata O."/>
            <person name="Katayama K."/>
            <person name="Fujiwara N."/>
            <person name="Hoshino Y."/>
        </authorList>
    </citation>
    <scope>NUCLEOTIDE SEQUENCE [LARGE SCALE GENOMIC DNA]</scope>
    <source>
        <strain evidence="3 4">NJB0901</strain>
    </source>
</reference>
<protein>
    <recommendedName>
        <fullName evidence="1">ESAT-6-like protein</fullName>
    </recommendedName>
</protein>
<name>A0A1Z4EU99_9MYCO</name>
<dbReference type="Gene3D" id="1.10.287.1060">
    <property type="entry name" value="ESAT-6-like"/>
    <property type="match status" value="1"/>
</dbReference>